<dbReference type="NCBIfam" id="TIGR00023">
    <property type="entry name" value="glycerol-3-phosphate 1-O-acyltransferase PlsY"/>
    <property type="match status" value="1"/>
</dbReference>
<dbReference type="EC" id="2.3.1.275" evidence="10"/>
<dbReference type="PANTHER" id="PTHR30309:SF0">
    <property type="entry name" value="GLYCEROL-3-PHOSPHATE ACYLTRANSFERASE-RELATED"/>
    <property type="match status" value="1"/>
</dbReference>
<keyword evidence="8 10" id="KW-0594">Phospholipid biosynthesis</keyword>
<dbReference type="GO" id="GO:0005886">
    <property type="term" value="C:plasma membrane"/>
    <property type="evidence" value="ECO:0007669"/>
    <property type="project" value="UniProtKB-SubCell"/>
</dbReference>
<dbReference type="SMART" id="SM01207">
    <property type="entry name" value="G3P_acyltransf"/>
    <property type="match status" value="1"/>
</dbReference>
<feature type="transmembrane region" description="Helical" evidence="10">
    <location>
        <begin position="6"/>
        <end position="25"/>
    </location>
</feature>
<evidence type="ECO:0000256" key="3">
    <source>
        <dbReference type="ARBA" id="ARBA00022679"/>
    </source>
</evidence>
<feature type="transmembrane region" description="Helical" evidence="10">
    <location>
        <begin position="161"/>
        <end position="177"/>
    </location>
</feature>
<dbReference type="Pfam" id="PF02660">
    <property type="entry name" value="G3P_acyltransf"/>
    <property type="match status" value="1"/>
</dbReference>
<evidence type="ECO:0000313" key="12">
    <source>
        <dbReference type="Proteomes" id="UP000176938"/>
    </source>
</evidence>
<comment type="catalytic activity">
    <reaction evidence="10">
        <text>an acyl phosphate + sn-glycerol 3-phosphate = a 1-acyl-sn-glycero-3-phosphate + phosphate</text>
        <dbReference type="Rhea" id="RHEA:34075"/>
        <dbReference type="ChEBI" id="CHEBI:43474"/>
        <dbReference type="ChEBI" id="CHEBI:57597"/>
        <dbReference type="ChEBI" id="CHEBI:57970"/>
        <dbReference type="ChEBI" id="CHEBI:59918"/>
        <dbReference type="EC" id="2.3.1.275"/>
    </reaction>
</comment>
<dbReference type="AlphaFoldDB" id="A0A1F4RCZ5"/>
<feature type="transmembrane region" description="Helical" evidence="10">
    <location>
        <begin position="37"/>
        <end position="57"/>
    </location>
</feature>
<gene>
    <name evidence="10" type="primary">plsY</name>
    <name evidence="11" type="ORF">A3H38_04195</name>
</gene>
<comment type="pathway">
    <text evidence="10">Lipid metabolism; phospholipid metabolism.</text>
</comment>
<evidence type="ECO:0000256" key="5">
    <source>
        <dbReference type="ARBA" id="ARBA00022989"/>
    </source>
</evidence>
<accession>A0A1F4RCZ5</accession>
<dbReference type="Proteomes" id="UP000176938">
    <property type="component" value="Unassembled WGS sequence"/>
</dbReference>
<keyword evidence="2 10" id="KW-0444">Lipid biosynthesis</keyword>
<evidence type="ECO:0000256" key="7">
    <source>
        <dbReference type="ARBA" id="ARBA00023136"/>
    </source>
</evidence>
<evidence type="ECO:0000256" key="1">
    <source>
        <dbReference type="ARBA" id="ARBA00022475"/>
    </source>
</evidence>
<evidence type="ECO:0000256" key="10">
    <source>
        <dbReference type="HAMAP-Rule" id="MF_01043"/>
    </source>
</evidence>
<keyword evidence="9 10" id="KW-1208">Phospholipid metabolism</keyword>
<dbReference type="EMBL" id="METP01000029">
    <property type="protein sequence ID" value="OGC06052.1"/>
    <property type="molecule type" value="Genomic_DNA"/>
</dbReference>
<comment type="subunit">
    <text evidence="10">Probably interacts with PlsX.</text>
</comment>
<keyword evidence="3 10" id="KW-0808">Transferase</keyword>
<keyword evidence="7 10" id="KW-0472">Membrane</keyword>
<keyword evidence="11" id="KW-0012">Acyltransferase</keyword>
<comment type="function">
    <text evidence="10">Catalyzes the transfer of an acyl group from acyl-phosphate (acyl-PO(4)) to glycerol-3-phosphate (G3P) to form lysophosphatidic acid (LPA). This enzyme utilizes acyl-phosphate as fatty acyl donor, but not acyl-CoA or acyl-ACP.</text>
</comment>
<comment type="caution">
    <text evidence="11">The sequence shown here is derived from an EMBL/GenBank/DDBJ whole genome shotgun (WGS) entry which is preliminary data.</text>
</comment>
<evidence type="ECO:0000256" key="6">
    <source>
        <dbReference type="ARBA" id="ARBA00023098"/>
    </source>
</evidence>
<reference evidence="11 12" key="1">
    <citation type="journal article" date="2016" name="Nat. Commun.">
        <title>Thousands of microbial genomes shed light on interconnected biogeochemical processes in an aquifer system.</title>
        <authorList>
            <person name="Anantharaman K."/>
            <person name="Brown C.T."/>
            <person name="Hug L.A."/>
            <person name="Sharon I."/>
            <person name="Castelle C.J."/>
            <person name="Probst A.J."/>
            <person name="Thomas B.C."/>
            <person name="Singh A."/>
            <person name="Wilkins M.J."/>
            <person name="Karaoz U."/>
            <person name="Brodie E.L."/>
            <person name="Williams K.H."/>
            <person name="Hubbard S.S."/>
            <person name="Banfield J.F."/>
        </authorList>
    </citation>
    <scope>NUCLEOTIDE SEQUENCE [LARGE SCALE GENOMIC DNA]</scope>
</reference>
<sequence length="201" mass="22074">MEPFLIVILAYLLGSIPFSHIFPKLKGKDVRESGTKNVGATNAFVVAGPLMGALALVGDLAKGYLPVALAQYYNLDSRVVVFTGLAAVLGHDFSLFLKFRGGKGVATTGGVFLAIEPLFAVIIMLLWVLIILVTRYFIPSTIIILGIVPVIMYVLGKRVEFIVFAILAFVLALYTHREDIKRFFAGQELKMPEAVKHYLNK</sequence>
<keyword evidence="4 10" id="KW-0812">Transmembrane</keyword>
<dbReference type="HAMAP" id="MF_01043">
    <property type="entry name" value="PlsY"/>
    <property type="match status" value="1"/>
</dbReference>
<proteinExistence type="inferred from homology"/>
<keyword evidence="5 10" id="KW-1133">Transmembrane helix</keyword>
<comment type="subcellular location">
    <subcellularLocation>
        <location evidence="10">Cell membrane</location>
        <topology evidence="10">Multi-pass membrane protein</topology>
    </subcellularLocation>
</comment>
<dbReference type="GO" id="GO:0008654">
    <property type="term" value="P:phospholipid biosynthetic process"/>
    <property type="evidence" value="ECO:0007669"/>
    <property type="project" value="UniProtKB-UniRule"/>
</dbReference>
<organism evidence="11 12">
    <name type="scientific">candidate division WOR-1 bacterium RIFCSPLOWO2_02_FULL_46_20</name>
    <dbReference type="NCBI Taxonomy" id="1802567"/>
    <lineage>
        <taxon>Bacteria</taxon>
        <taxon>Bacillati</taxon>
        <taxon>Saganbacteria</taxon>
    </lineage>
</organism>
<evidence type="ECO:0000256" key="4">
    <source>
        <dbReference type="ARBA" id="ARBA00022692"/>
    </source>
</evidence>
<dbReference type="UniPathway" id="UPA00085"/>
<dbReference type="GO" id="GO:0043772">
    <property type="term" value="F:acyl-phosphate glycerol-3-phosphate acyltransferase activity"/>
    <property type="evidence" value="ECO:0007669"/>
    <property type="project" value="UniProtKB-UniRule"/>
</dbReference>
<dbReference type="InterPro" id="IPR003811">
    <property type="entry name" value="G3P_acylTferase_PlsY"/>
</dbReference>
<keyword evidence="6 10" id="KW-0443">Lipid metabolism</keyword>
<dbReference type="PANTHER" id="PTHR30309">
    <property type="entry name" value="INNER MEMBRANE PROTEIN YGIH"/>
    <property type="match status" value="1"/>
</dbReference>
<protein>
    <recommendedName>
        <fullName evidence="10">Glycerol-3-phosphate acyltransferase</fullName>
    </recommendedName>
    <alternativeName>
        <fullName evidence="10">Acyl-PO4 G3P acyltransferase</fullName>
    </alternativeName>
    <alternativeName>
        <fullName evidence="10">Acyl-phosphate--glycerol-3-phosphate acyltransferase</fullName>
    </alternativeName>
    <alternativeName>
        <fullName evidence="10">G3P acyltransferase</fullName>
        <shortName evidence="10">GPAT</shortName>
        <ecNumber evidence="10">2.3.1.275</ecNumber>
    </alternativeName>
    <alternativeName>
        <fullName evidence="10">Lysophosphatidic acid synthase</fullName>
        <shortName evidence="10">LPA synthase</shortName>
    </alternativeName>
</protein>
<comment type="similarity">
    <text evidence="10">Belongs to the PlsY family.</text>
</comment>
<feature type="transmembrane region" description="Helical" evidence="10">
    <location>
        <begin position="136"/>
        <end position="154"/>
    </location>
</feature>
<keyword evidence="1 10" id="KW-1003">Cell membrane</keyword>
<evidence type="ECO:0000313" key="11">
    <source>
        <dbReference type="EMBL" id="OGC06052.1"/>
    </source>
</evidence>
<evidence type="ECO:0000256" key="2">
    <source>
        <dbReference type="ARBA" id="ARBA00022516"/>
    </source>
</evidence>
<evidence type="ECO:0000256" key="8">
    <source>
        <dbReference type="ARBA" id="ARBA00023209"/>
    </source>
</evidence>
<name>A0A1F4RCZ5_UNCSA</name>
<evidence type="ECO:0000256" key="9">
    <source>
        <dbReference type="ARBA" id="ARBA00023264"/>
    </source>
</evidence>
<feature type="transmembrane region" description="Helical" evidence="10">
    <location>
        <begin position="77"/>
        <end position="97"/>
    </location>
</feature>
<feature type="transmembrane region" description="Helical" evidence="10">
    <location>
        <begin position="109"/>
        <end position="130"/>
    </location>
</feature>